<dbReference type="SUPFAM" id="SSF48008">
    <property type="entry name" value="GntR ligand-binding domain-like"/>
    <property type="match status" value="1"/>
</dbReference>
<feature type="domain" description="HTH gntR-type" evidence="5">
    <location>
        <begin position="3"/>
        <end position="70"/>
    </location>
</feature>
<dbReference type="GO" id="GO:0003700">
    <property type="term" value="F:DNA-binding transcription factor activity"/>
    <property type="evidence" value="ECO:0007669"/>
    <property type="project" value="InterPro"/>
</dbReference>
<protein>
    <recommendedName>
        <fullName evidence="5">HTH gntR-type domain-containing protein</fullName>
    </recommendedName>
</protein>
<organism evidence="6 7">
    <name type="scientific">Tersicoccus phoenicis</name>
    <dbReference type="NCBI Taxonomy" id="554083"/>
    <lineage>
        <taxon>Bacteria</taxon>
        <taxon>Bacillati</taxon>
        <taxon>Actinomycetota</taxon>
        <taxon>Actinomycetes</taxon>
        <taxon>Micrococcales</taxon>
        <taxon>Micrococcaceae</taxon>
        <taxon>Tersicoccus</taxon>
    </lineage>
</organism>
<dbReference type="SUPFAM" id="SSF46785">
    <property type="entry name" value="Winged helix' DNA-binding domain"/>
    <property type="match status" value="1"/>
</dbReference>
<dbReference type="InterPro" id="IPR011711">
    <property type="entry name" value="GntR_C"/>
</dbReference>
<dbReference type="InterPro" id="IPR036388">
    <property type="entry name" value="WH-like_DNA-bd_sf"/>
</dbReference>
<evidence type="ECO:0000259" key="5">
    <source>
        <dbReference type="PROSITE" id="PS50949"/>
    </source>
</evidence>
<evidence type="ECO:0000256" key="1">
    <source>
        <dbReference type="ARBA" id="ARBA00023015"/>
    </source>
</evidence>
<dbReference type="GO" id="GO:0003677">
    <property type="term" value="F:DNA binding"/>
    <property type="evidence" value="ECO:0007669"/>
    <property type="project" value="UniProtKB-KW"/>
</dbReference>
<keyword evidence="2" id="KW-0238">DNA-binding</keyword>
<accession>A0A1R1L7E8</accession>
<dbReference type="InterPro" id="IPR036390">
    <property type="entry name" value="WH_DNA-bd_sf"/>
</dbReference>
<evidence type="ECO:0000256" key="4">
    <source>
        <dbReference type="SAM" id="MobiDB-lite"/>
    </source>
</evidence>
<proteinExistence type="predicted"/>
<keyword evidence="1" id="KW-0805">Transcription regulation</keyword>
<keyword evidence="7" id="KW-1185">Reference proteome</keyword>
<dbReference type="Gene3D" id="1.10.10.10">
    <property type="entry name" value="Winged helix-like DNA-binding domain superfamily/Winged helix DNA-binding domain"/>
    <property type="match status" value="1"/>
</dbReference>
<evidence type="ECO:0000256" key="3">
    <source>
        <dbReference type="ARBA" id="ARBA00023163"/>
    </source>
</evidence>
<dbReference type="SMART" id="SM00895">
    <property type="entry name" value="FCD"/>
    <property type="match status" value="1"/>
</dbReference>
<dbReference type="PROSITE" id="PS50949">
    <property type="entry name" value="HTH_GNTR"/>
    <property type="match status" value="1"/>
</dbReference>
<evidence type="ECO:0000256" key="2">
    <source>
        <dbReference type="ARBA" id="ARBA00023125"/>
    </source>
</evidence>
<feature type="region of interest" description="Disordered" evidence="4">
    <location>
        <begin position="122"/>
        <end position="154"/>
    </location>
</feature>
<reference evidence="6 7" key="1">
    <citation type="submission" date="2016-12" db="EMBL/GenBank/DDBJ databases">
        <title>Draft genome of Tersicoccus phoenicis 1P05MA.</title>
        <authorList>
            <person name="Nakajima Y."/>
            <person name="Yoshizawa S."/>
            <person name="Nakamura K."/>
            <person name="Ogura Y."/>
            <person name="Hayashi T."/>
            <person name="Kogure K."/>
        </authorList>
    </citation>
    <scope>NUCLEOTIDE SEQUENCE [LARGE SCALE GENOMIC DNA]</scope>
    <source>
        <strain evidence="6 7">1p05MA</strain>
    </source>
</reference>
<dbReference type="InterPro" id="IPR008920">
    <property type="entry name" value="TF_FadR/GntR_C"/>
</dbReference>
<dbReference type="PANTHER" id="PTHR43537:SF5">
    <property type="entry name" value="UXU OPERON TRANSCRIPTIONAL REGULATOR"/>
    <property type="match status" value="1"/>
</dbReference>
<dbReference type="PANTHER" id="PTHR43537">
    <property type="entry name" value="TRANSCRIPTIONAL REGULATOR, GNTR FAMILY"/>
    <property type="match status" value="1"/>
</dbReference>
<dbReference type="OrthoDB" id="8680240at2"/>
<dbReference type="RefSeq" id="WP_076705112.1">
    <property type="nucleotide sequence ID" value="NZ_MRDE01000074.1"/>
</dbReference>
<dbReference type="STRING" id="554083.BKD30_12605"/>
<sequence>MAQRASDLAYARLRADIVDWRIPPGTVLAETELSVRLGVSRTPIREALGRLVADGLAAPQGGRGVMVTEVSLEDARNLFDVRVGLDGRAAALAAHRADRAVFDDLADRLRTAAEVLNRAADQDRGPHIPDSVAVPRPGDVPQPADPAGMSDGNHERADDYYALVGLLDEAIDTSVGNPHLLEAQRRLRTQLTRLRRLARDNPRRLAASALEHAAIAEAIAGGDADLAVAATRLHLANALAGITTAIAVPRETVR</sequence>
<name>A0A1R1L7E8_9MICC</name>
<comment type="caution">
    <text evidence="6">The sequence shown here is derived from an EMBL/GenBank/DDBJ whole genome shotgun (WGS) entry which is preliminary data.</text>
</comment>
<dbReference type="InterPro" id="IPR000524">
    <property type="entry name" value="Tscrpt_reg_HTH_GntR"/>
</dbReference>
<evidence type="ECO:0000313" key="7">
    <source>
        <dbReference type="Proteomes" id="UP000187085"/>
    </source>
</evidence>
<dbReference type="CDD" id="cd07377">
    <property type="entry name" value="WHTH_GntR"/>
    <property type="match status" value="1"/>
</dbReference>
<dbReference type="Gene3D" id="1.20.120.530">
    <property type="entry name" value="GntR ligand-binding domain-like"/>
    <property type="match status" value="1"/>
</dbReference>
<dbReference type="EMBL" id="MRDE01000074">
    <property type="protein sequence ID" value="OMH23457.1"/>
    <property type="molecule type" value="Genomic_DNA"/>
</dbReference>
<dbReference type="Proteomes" id="UP000187085">
    <property type="component" value="Unassembled WGS sequence"/>
</dbReference>
<dbReference type="SMART" id="SM00345">
    <property type="entry name" value="HTH_GNTR"/>
    <property type="match status" value="1"/>
</dbReference>
<dbReference type="Pfam" id="PF07729">
    <property type="entry name" value="FCD"/>
    <property type="match status" value="1"/>
</dbReference>
<dbReference type="AlphaFoldDB" id="A0A1R1L7E8"/>
<evidence type="ECO:0000313" key="6">
    <source>
        <dbReference type="EMBL" id="OMH23457.1"/>
    </source>
</evidence>
<dbReference type="PRINTS" id="PR00035">
    <property type="entry name" value="HTHGNTR"/>
</dbReference>
<gene>
    <name evidence="6" type="ORF">BKD30_12605</name>
</gene>
<dbReference type="Pfam" id="PF00392">
    <property type="entry name" value="GntR"/>
    <property type="match status" value="1"/>
</dbReference>
<keyword evidence="3" id="KW-0804">Transcription</keyword>